<dbReference type="PANTHER" id="PTHR21450">
    <property type="entry name" value="PROTEIN ALTERED PHOSPHATE STARVATION RESPONSE 1"/>
    <property type="match status" value="1"/>
</dbReference>
<reference evidence="4 5" key="1">
    <citation type="submission" date="2023-10" db="EMBL/GenBank/DDBJ databases">
        <title>Chromosome-scale genome assembly provides insights into flower coloration mechanisms of Canna indica.</title>
        <authorList>
            <person name="Li C."/>
        </authorList>
    </citation>
    <scope>NUCLEOTIDE SEQUENCE [LARGE SCALE GENOMIC DNA]</scope>
    <source>
        <tissue evidence="4">Flower</tissue>
    </source>
</reference>
<feature type="compositionally biased region" description="Low complexity" evidence="1">
    <location>
        <begin position="158"/>
        <end position="167"/>
    </location>
</feature>
<evidence type="ECO:0000313" key="4">
    <source>
        <dbReference type="EMBL" id="WOL14703.1"/>
    </source>
</evidence>
<evidence type="ECO:0000313" key="5">
    <source>
        <dbReference type="Proteomes" id="UP001327560"/>
    </source>
</evidence>
<dbReference type="PANTHER" id="PTHR21450:SF6">
    <property type="entry name" value="EXPRESSED PROTEIN"/>
    <property type="match status" value="1"/>
</dbReference>
<evidence type="ECO:0000259" key="3">
    <source>
        <dbReference type="Pfam" id="PF04783"/>
    </source>
</evidence>
<feature type="region of interest" description="Disordered" evidence="1">
    <location>
        <begin position="685"/>
        <end position="704"/>
    </location>
</feature>
<feature type="region of interest" description="Disordered" evidence="1">
    <location>
        <begin position="90"/>
        <end position="115"/>
    </location>
</feature>
<protein>
    <recommendedName>
        <fullName evidence="6">Nitrate regulatory gene2 protein-like</fullName>
    </recommendedName>
</protein>
<feature type="compositionally biased region" description="Basic and acidic residues" evidence="1">
    <location>
        <begin position="221"/>
        <end position="231"/>
    </location>
</feature>
<dbReference type="Proteomes" id="UP001327560">
    <property type="component" value="Chromosome 7"/>
</dbReference>
<keyword evidence="5" id="KW-1185">Reference proteome</keyword>
<dbReference type="AlphaFoldDB" id="A0AAQ3KTJ5"/>
<feature type="region of interest" description="Disordered" evidence="1">
    <location>
        <begin position="209"/>
        <end position="242"/>
    </location>
</feature>
<organism evidence="4 5">
    <name type="scientific">Canna indica</name>
    <name type="common">Indian-shot</name>
    <dbReference type="NCBI Taxonomy" id="4628"/>
    <lineage>
        <taxon>Eukaryota</taxon>
        <taxon>Viridiplantae</taxon>
        <taxon>Streptophyta</taxon>
        <taxon>Embryophyta</taxon>
        <taxon>Tracheophyta</taxon>
        <taxon>Spermatophyta</taxon>
        <taxon>Magnoliopsida</taxon>
        <taxon>Liliopsida</taxon>
        <taxon>Zingiberales</taxon>
        <taxon>Cannaceae</taxon>
        <taxon>Canna</taxon>
    </lineage>
</organism>
<sequence length="769" mass="87076">MGAANSKIEEEKALLLCRERKRFIRKAIDERCSLAAAHFSYVQSLRNTGIALQRFVEPEAPTVSSLYTSTAATPEPLALTDKAISHFSNSSPSFSQHVETTESFSSAPSPPSSGLLHINHMKATKTSYTTIKEKPPTSVMASLHTSNDTPKLSEMDESSSLEAPSTSSGAQQWDYFGLFHPIENQLLIHSGRGLNNGFDNVDEIRRLREEEGIPELEEEGERASTYEKNDQESEDDFDQPSNVPLVRMYKNQNLLSEHQLKSESEAILSMKDFVSETKQHDGDNMKLTNGIYETDGTPETTPTKAASHVVAFPINGKAKESEPETNHRAKDLLSCMKDIEDLFLKASESGREVPRMLEANKVQFRPLFPEEKAHGSKASAFLTAFLSCCREEIPHPPVSAENDIKYIIWHRSMSSLSSSSRNFIGTTMNDDVDDLNSNLFHSTYMNSGSHASTLDRLYAWERKLYDEVKASGIIRREYDMRCRLLRHRESIGENQIKIDKTRAVVKDLHSRIRVAIQRIDSISKKIEEIRDKELQPQLEELIGGLTRMWRMMFVYHNQQYNIVLSASNNGSTKVSIQTESQRQTTVLLEYELNSLSSNFTEWMSAHKSYLNAINGWLLKSIDLSLKPNRSSRKRPQPFCPRKAIAPPIFVTCQDWLSLLEDLPTKDVVSAIKDLVNVTSHFLPRQEKGHGTSKSSFSLPRKTEQNEREHILTADSSVDWSLNYDHLQSALTIFLDRLKSFAEASVTNYENLQKSISEAKDAYDKSEFKK</sequence>
<dbReference type="EMBL" id="CP136896">
    <property type="protein sequence ID" value="WOL14703.1"/>
    <property type="molecule type" value="Genomic_DNA"/>
</dbReference>
<dbReference type="InterPro" id="IPR006867">
    <property type="entry name" value="DUF632"/>
</dbReference>
<feature type="domain" description="DUF632" evidence="2">
    <location>
        <begin position="332"/>
        <end position="678"/>
    </location>
</feature>
<feature type="compositionally biased region" description="Polar residues" evidence="1">
    <location>
        <begin position="139"/>
        <end position="150"/>
    </location>
</feature>
<evidence type="ECO:0008006" key="6">
    <source>
        <dbReference type="Google" id="ProtNLM"/>
    </source>
</evidence>
<dbReference type="Pfam" id="PF04782">
    <property type="entry name" value="DUF632"/>
    <property type="match status" value="1"/>
</dbReference>
<gene>
    <name evidence="4" type="ORF">Cni_G23484</name>
</gene>
<dbReference type="InterPro" id="IPR006868">
    <property type="entry name" value="DUF630"/>
</dbReference>
<dbReference type="Pfam" id="PF04783">
    <property type="entry name" value="DUF630"/>
    <property type="match status" value="1"/>
</dbReference>
<feature type="domain" description="DUF630" evidence="3">
    <location>
        <begin position="1"/>
        <end position="59"/>
    </location>
</feature>
<accession>A0AAQ3KTJ5</accession>
<proteinExistence type="predicted"/>
<feature type="region of interest" description="Disordered" evidence="1">
    <location>
        <begin position="134"/>
        <end position="167"/>
    </location>
</feature>
<evidence type="ECO:0000256" key="1">
    <source>
        <dbReference type="SAM" id="MobiDB-lite"/>
    </source>
</evidence>
<name>A0AAQ3KTJ5_9LILI</name>
<evidence type="ECO:0000259" key="2">
    <source>
        <dbReference type="Pfam" id="PF04782"/>
    </source>
</evidence>